<reference evidence="8 9" key="1">
    <citation type="submission" date="2024-09" db="EMBL/GenBank/DDBJ databases">
        <authorList>
            <person name="Sun Q."/>
            <person name="Mori K."/>
        </authorList>
    </citation>
    <scope>NUCLEOTIDE SEQUENCE [LARGE SCALE GENOMIC DNA]</scope>
    <source>
        <strain evidence="8 9">NCAIM B.02529</strain>
    </source>
</reference>
<dbReference type="InterPro" id="IPR003607">
    <property type="entry name" value="HD/PDEase_dom"/>
</dbReference>
<evidence type="ECO:0000256" key="4">
    <source>
        <dbReference type="ARBA" id="ARBA00022801"/>
    </source>
</evidence>
<evidence type="ECO:0000256" key="3">
    <source>
        <dbReference type="ARBA" id="ARBA00022741"/>
    </source>
</evidence>
<dbReference type="PANTHER" id="PTHR35795">
    <property type="entry name" value="SLR1885 PROTEIN"/>
    <property type="match status" value="1"/>
</dbReference>
<keyword evidence="4 8" id="KW-0378">Hydrolase</keyword>
<dbReference type="PANTHER" id="PTHR35795:SF1">
    <property type="entry name" value="BIS(5'-NUCLEOSYL)-TETRAPHOSPHATASE, SYMMETRICAL"/>
    <property type="match status" value="1"/>
</dbReference>
<dbReference type="InterPro" id="IPR006674">
    <property type="entry name" value="HD_domain"/>
</dbReference>
<dbReference type="GO" id="GO:0008803">
    <property type="term" value="F:bis(5'-nucleosyl)-tetraphosphatase (symmetrical) activity"/>
    <property type="evidence" value="ECO:0007669"/>
    <property type="project" value="UniProtKB-EC"/>
</dbReference>
<evidence type="ECO:0000313" key="9">
    <source>
        <dbReference type="Proteomes" id="UP001589836"/>
    </source>
</evidence>
<dbReference type="InterPro" id="IPR005249">
    <property type="entry name" value="YqeK"/>
</dbReference>
<dbReference type="Proteomes" id="UP001589836">
    <property type="component" value="Unassembled WGS sequence"/>
</dbReference>
<sequence>MERNEALDILKPQLKQERYDHTVRVMETAIQLAQTYNVDVKKTEIAAIFHDYAKNRPLDELKRWIKSTYLPKDLLHYHHELWHGPVGAKLVEKEVGIHDREILDAIQYHTTGRAHMTMLDKVIFLADYIEPGRKFPGLEEVRKAAWEDINKGCWLASQNTVSFLMSKSQPVYPETFHAYNAFTRMVK</sequence>
<dbReference type="SMART" id="SM00471">
    <property type="entry name" value="HDc"/>
    <property type="match status" value="1"/>
</dbReference>
<keyword evidence="2" id="KW-0479">Metal-binding</keyword>
<keyword evidence="3" id="KW-0547">Nucleotide-binding</keyword>
<dbReference type="Pfam" id="PF01966">
    <property type="entry name" value="HD"/>
    <property type="match status" value="1"/>
</dbReference>
<proteinExistence type="predicted"/>
<protein>
    <recommendedName>
        <fullName evidence="1">bis(5'-nucleosyl)-tetraphosphatase (symmetrical)</fullName>
        <ecNumber evidence="1">3.6.1.41</ecNumber>
    </recommendedName>
</protein>
<dbReference type="EMBL" id="JBHLTP010000003">
    <property type="protein sequence ID" value="MFC0522537.1"/>
    <property type="molecule type" value="Genomic_DNA"/>
</dbReference>
<dbReference type="RefSeq" id="WP_377345062.1">
    <property type="nucleotide sequence ID" value="NZ_JBHLTP010000003.1"/>
</dbReference>
<organism evidence="8 9">
    <name type="scientific">Pontibacillus salicampi</name>
    <dbReference type="NCBI Taxonomy" id="1449801"/>
    <lineage>
        <taxon>Bacteria</taxon>
        <taxon>Bacillati</taxon>
        <taxon>Bacillota</taxon>
        <taxon>Bacilli</taxon>
        <taxon>Bacillales</taxon>
        <taxon>Bacillaceae</taxon>
        <taxon>Pontibacillus</taxon>
    </lineage>
</organism>
<dbReference type="PROSITE" id="PS51831">
    <property type="entry name" value="HD"/>
    <property type="match status" value="1"/>
</dbReference>
<evidence type="ECO:0000256" key="5">
    <source>
        <dbReference type="ARBA" id="ARBA00023004"/>
    </source>
</evidence>
<dbReference type="NCBIfam" id="TIGR00488">
    <property type="entry name" value="bis(5'-nucleosyl)-tetraphosphatase (symmetrical) YqeK"/>
    <property type="match status" value="1"/>
</dbReference>
<comment type="caution">
    <text evidence="8">The sequence shown here is derived from an EMBL/GenBank/DDBJ whole genome shotgun (WGS) entry which is preliminary data.</text>
</comment>
<gene>
    <name evidence="8" type="primary">yqeK</name>
    <name evidence="8" type="ORF">ACFFGV_02890</name>
</gene>
<feature type="domain" description="HD" evidence="7">
    <location>
        <begin position="18"/>
        <end position="132"/>
    </location>
</feature>
<dbReference type="SUPFAM" id="SSF109604">
    <property type="entry name" value="HD-domain/PDEase-like"/>
    <property type="match status" value="1"/>
</dbReference>
<evidence type="ECO:0000256" key="6">
    <source>
        <dbReference type="ARBA" id="ARBA00049417"/>
    </source>
</evidence>
<dbReference type="InterPro" id="IPR051094">
    <property type="entry name" value="Diverse_Catalytic_Enzymes"/>
</dbReference>
<evidence type="ECO:0000256" key="2">
    <source>
        <dbReference type="ARBA" id="ARBA00022723"/>
    </source>
</evidence>
<name>A0ABV6LJG8_9BACI</name>
<evidence type="ECO:0000259" key="7">
    <source>
        <dbReference type="PROSITE" id="PS51831"/>
    </source>
</evidence>
<evidence type="ECO:0000313" key="8">
    <source>
        <dbReference type="EMBL" id="MFC0522537.1"/>
    </source>
</evidence>
<dbReference type="Gene3D" id="1.10.3210.10">
    <property type="entry name" value="Hypothetical protein af1432"/>
    <property type="match status" value="1"/>
</dbReference>
<dbReference type="EC" id="3.6.1.41" evidence="1"/>
<keyword evidence="9" id="KW-1185">Reference proteome</keyword>
<comment type="catalytic activity">
    <reaction evidence="6">
        <text>P(1),P(4)-bis(5'-adenosyl) tetraphosphate + H2O = 2 ADP + 2 H(+)</text>
        <dbReference type="Rhea" id="RHEA:24252"/>
        <dbReference type="ChEBI" id="CHEBI:15377"/>
        <dbReference type="ChEBI" id="CHEBI:15378"/>
        <dbReference type="ChEBI" id="CHEBI:58141"/>
        <dbReference type="ChEBI" id="CHEBI:456216"/>
        <dbReference type="EC" id="3.6.1.41"/>
    </reaction>
</comment>
<keyword evidence="5" id="KW-0408">Iron</keyword>
<evidence type="ECO:0000256" key="1">
    <source>
        <dbReference type="ARBA" id="ARBA00012506"/>
    </source>
</evidence>
<accession>A0ABV6LJG8</accession>
<dbReference type="CDD" id="cd00077">
    <property type="entry name" value="HDc"/>
    <property type="match status" value="1"/>
</dbReference>